<name>A0A6A6B4Q1_9PEZI</name>
<feature type="compositionally biased region" description="Low complexity" evidence="1">
    <location>
        <begin position="1"/>
        <end position="11"/>
    </location>
</feature>
<gene>
    <name evidence="2" type="ORF">K452DRAFT_311098</name>
</gene>
<dbReference type="Proteomes" id="UP000799438">
    <property type="component" value="Unassembled WGS sequence"/>
</dbReference>
<evidence type="ECO:0000313" key="3">
    <source>
        <dbReference type="Proteomes" id="UP000799438"/>
    </source>
</evidence>
<organism evidence="2 3">
    <name type="scientific">Aplosporella prunicola CBS 121167</name>
    <dbReference type="NCBI Taxonomy" id="1176127"/>
    <lineage>
        <taxon>Eukaryota</taxon>
        <taxon>Fungi</taxon>
        <taxon>Dikarya</taxon>
        <taxon>Ascomycota</taxon>
        <taxon>Pezizomycotina</taxon>
        <taxon>Dothideomycetes</taxon>
        <taxon>Dothideomycetes incertae sedis</taxon>
        <taxon>Botryosphaeriales</taxon>
        <taxon>Aplosporellaceae</taxon>
        <taxon>Aplosporella</taxon>
    </lineage>
</organism>
<dbReference type="GeneID" id="54300889"/>
<evidence type="ECO:0000256" key="1">
    <source>
        <dbReference type="SAM" id="MobiDB-lite"/>
    </source>
</evidence>
<sequence length="127" mass="13234">MAVRGGPCLPACLPPGAGPGAPHLCTSVEERPPAPGRPDRRHNLQGGAPSRNLGKPGEGLRKSPGGLAGALVDSNLNSQSTSEAVGRGLRGKTWGVLTGPRGLRPGFHMPSQTHYSRLLSTRNDYVR</sequence>
<proteinExistence type="predicted"/>
<accession>A0A6A6B4Q1</accession>
<feature type="compositionally biased region" description="Basic and acidic residues" evidence="1">
    <location>
        <begin position="28"/>
        <end position="42"/>
    </location>
</feature>
<dbReference type="EMBL" id="ML995494">
    <property type="protein sequence ID" value="KAF2139169.1"/>
    <property type="molecule type" value="Genomic_DNA"/>
</dbReference>
<feature type="region of interest" description="Disordered" evidence="1">
    <location>
        <begin position="1"/>
        <end position="73"/>
    </location>
</feature>
<dbReference type="AlphaFoldDB" id="A0A6A6B4Q1"/>
<reference evidence="2" key="1">
    <citation type="journal article" date="2020" name="Stud. Mycol.">
        <title>101 Dothideomycetes genomes: a test case for predicting lifestyles and emergence of pathogens.</title>
        <authorList>
            <person name="Haridas S."/>
            <person name="Albert R."/>
            <person name="Binder M."/>
            <person name="Bloem J."/>
            <person name="Labutti K."/>
            <person name="Salamov A."/>
            <person name="Andreopoulos B."/>
            <person name="Baker S."/>
            <person name="Barry K."/>
            <person name="Bills G."/>
            <person name="Bluhm B."/>
            <person name="Cannon C."/>
            <person name="Castanera R."/>
            <person name="Culley D."/>
            <person name="Daum C."/>
            <person name="Ezra D."/>
            <person name="Gonzalez J."/>
            <person name="Henrissat B."/>
            <person name="Kuo A."/>
            <person name="Liang C."/>
            <person name="Lipzen A."/>
            <person name="Lutzoni F."/>
            <person name="Magnuson J."/>
            <person name="Mondo S."/>
            <person name="Nolan M."/>
            <person name="Ohm R."/>
            <person name="Pangilinan J."/>
            <person name="Park H.-J."/>
            <person name="Ramirez L."/>
            <person name="Alfaro M."/>
            <person name="Sun H."/>
            <person name="Tritt A."/>
            <person name="Yoshinaga Y."/>
            <person name="Zwiers L.-H."/>
            <person name="Turgeon B."/>
            <person name="Goodwin S."/>
            <person name="Spatafora J."/>
            <person name="Crous P."/>
            <person name="Grigoriev I."/>
        </authorList>
    </citation>
    <scope>NUCLEOTIDE SEQUENCE</scope>
    <source>
        <strain evidence="2">CBS 121167</strain>
    </source>
</reference>
<dbReference type="RefSeq" id="XP_033394882.1">
    <property type="nucleotide sequence ID" value="XM_033543392.1"/>
</dbReference>
<protein>
    <submittedName>
        <fullName evidence="2">Uncharacterized protein</fullName>
    </submittedName>
</protein>
<evidence type="ECO:0000313" key="2">
    <source>
        <dbReference type="EMBL" id="KAF2139169.1"/>
    </source>
</evidence>
<keyword evidence="3" id="KW-1185">Reference proteome</keyword>